<feature type="compositionally biased region" description="Low complexity" evidence="1">
    <location>
        <begin position="115"/>
        <end position="136"/>
    </location>
</feature>
<dbReference type="EMBL" id="AP003205">
    <property type="protein sequence ID" value="BAD52737.1"/>
    <property type="molecule type" value="Genomic_DNA"/>
</dbReference>
<reference evidence="2" key="1">
    <citation type="journal article" date="2002" name="Nature">
        <title>The genome sequence and structure of rice chromosome 1.</title>
        <authorList>
            <person name="Sasaki T."/>
            <person name="Matsumoto T."/>
            <person name="Yamamoto K."/>
            <person name="Sakata K."/>
            <person name="Baba T."/>
            <person name="Katayose Y."/>
            <person name="Wu J."/>
            <person name="Niimura Y."/>
            <person name="Cheng Z."/>
            <person name="Nagamura Y."/>
            <person name="Antonio B.A."/>
            <person name="Kanamori H."/>
            <person name="Hosokawa S."/>
            <person name="Masukawa M."/>
            <person name="Arikawa K."/>
            <person name="Chiden Y."/>
            <person name="Hayashi M."/>
            <person name="Okamoto M."/>
            <person name="Ando T."/>
            <person name="Aoki H."/>
            <person name="Arita K."/>
            <person name="Hamada M."/>
            <person name="Harada C."/>
            <person name="Hijishita S."/>
            <person name="Honda M."/>
            <person name="Ichikawa Y."/>
            <person name="Idonuma A."/>
            <person name="Iijima M."/>
            <person name="Ikeda M."/>
            <person name="Ikeno M."/>
            <person name="Itoh S."/>
            <person name="Itoh T."/>
            <person name="Itoh Y."/>
            <person name="Itoh Y."/>
            <person name="Iwabuchi A."/>
            <person name="Kamiya K."/>
            <person name="Karasawa W."/>
            <person name="Katagiri S."/>
            <person name="Kikuta A."/>
            <person name="Kobayashi N."/>
            <person name="Kono I."/>
            <person name="Machita K."/>
            <person name="Maehara T."/>
            <person name="Mizuno H."/>
            <person name="Mizubayashi T."/>
            <person name="Mukai Y."/>
            <person name="Nagasaki H."/>
            <person name="Nakashima M."/>
            <person name="Nakama Y."/>
            <person name="Nakamichi Y."/>
            <person name="Nakamura M."/>
            <person name="Namiki N."/>
            <person name="Negishi M."/>
            <person name="Ohta I."/>
            <person name="Ono N."/>
            <person name="Saji S."/>
            <person name="Sakai K."/>
            <person name="Shibata M."/>
            <person name="Shimokawa T."/>
            <person name="Shomura A."/>
            <person name="Song J."/>
            <person name="Takazaki Y."/>
            <person name="Terasawa K."/>
            <person name="Tsuji K."/>
            <person name="Waki K."/>
            <person name="Yamagata H."/>
            <person name="Yamane H."/>
            <person name="Yoshiki S."/>
            <person name="Yoshihara R."/>
            <person name="Yukawa K."/>
            <person name="Zhong H."/>
            <person name="Iwama H."/>
            <person name="Endo T."/>
            <person name="Ito H."/>
            <person name="Hahn J.H."/>
            <person name="Kim H.I."/>
            <person name="Eun M.Y."/>
            <person name="Yano M."/>
            <person name="Jiang J."/>
            <person name="Gojobori T."/>
        </authorList>
    </citation>
    <scope>NUCLEOTIDE SEQUENCE [LARGE SCALE GENOMIC DNA]</scope>
</reference>
<dbReference type="AlphaFoldDB" id="Q5ZCU0"/>
<name>Q5ZCU0_ORYSJ</name>
<organism evidence="2">
    <name type="scientific">Oryza sativa subsp. japonica</name>
    <name type="common">Rice</name>
    <dbReference type="NCBI Taxonomy" id="39947"/>
    <lineage>
        <taxon>Eukaryota</taxon>
        <taxon>Viridiplantae</taxon>
        <taxon>Streptophyta</taxon>
        <taxon>Embryophyta</taxon>
        <taxon>Tracheophyta</taxon>
        <taxon>Spermatophyta</taxon>
        <taxon>Magnoliopsida</taxon>
        <taxon>Liliopsida</taxon>
        <taxon>Poales</taxon>
        <taxon>Poaceae</taxon>
        <taxon>BOP clade</taxon>
        <taxon>Oryzoideae</taxon>
        <taxon>Oryzeae</taxon>
        <taxon>Oryzinae</taxon>
        <taxon>Oryza</taxon>
        <taxon>Oryza sativa</taxon>
    </lineage>
</organism>
<accession>Q5ZCU0</accession>
<evidence type="ECO:0000313" key="2">
    <source>
        <dbReference type="EMBL" id="BAD52737.1"/>
    </source>
</evidence>
<sequence length="349" mass="37121">MWKYGSALQQRPELNPYSGRGATSHNWHAPKPHRKQVLGVLKGEERCMSNSTINQQFHSVQPREGTRGPGPRGWGPTRQPLGPRWTGRTRLAAVGAVGPARQPHPRARAADGRAHLAAARARPKAASPARPTGAARPRPDGHRRRPSARRSGARESGEKGESERRSSAHPETTTTTRTAAGAEESGGAARDDDDGGAPTVGERNGGADEVDGDAAKPKEVAPSRAEDRSDVGGEPKVGGDGGERGARRGHETDGESERRAAETEERSTGIEYIATGGGERGRGERKPRAEISGAIEDAGELRGMNPDESEGEREGKEGESGEGNAGSNSPLFNARGDGGMRRNPRRRRR</sequence>
<feature type="region of interest" description="Disordered" evidence="1">
    <location>
        <begin position="55"/>
        <end position="349"/>
    </location>
</feature>
<proteinExistence type="predicted"/>
<feature type="region of interest" description="Disordered" evidence="1">
    <location>
        <begin position="1"/>
        <end position="33"/>
    </location>
</feature>
<evidence type="ECO:0000256" key="1">
    <source>
        <dbReference type="SAM" id="MobiDB-lite"/>
    </source>
</evidence>
<feature type="compositionally biased region" description="Basic and acidic residues" evidence="1">
    <location>
        <begin position="152"/>
        <end position="168"/>
    </location>
</feature>
<feature type="compositionally biased region" description="Low complexity" evidence="1">
    <location>
        <begin position="169"/>
        <end position="188"/>
    </location>
</feature>
<feature type="compositionally biased region" description="Basic and acidic residues" evidence="1">
    <location>
        <begin position="279"/>
        <end position="289"/>
    </location>
</feature>
<feature type="compositionally biased region" description="Basic and acidic residues" evidence="1">
    <location>
        <begin position="213"/>
        <end position="233"/>
    </location>
</feature>
<dbReference type="Proteomes" id="UP000817658">
    <property type="component" value="Chromosome 1"/>
</dbReference>
<feature type="compositionally biased region" description="Basic and acidic residues" evidence="1">
    <location>
        <begin position="241"/>
        <end position="268"/>
    </location>
</feature>
<gene>
    <name evidence="2" type="primary">B1146B04.22</name>
</gene>
<protein>
    <submittedName>
        <fullName evidence="2">Pr1-like protein</fullName>
    </submittedName>
</protein>